<evidence type="ECO:0000313" key="1">
    <source>
        <dbReference type="EMBL" id="EDM29650.1"/>
    </source>
</evidence>
<organism evidence="1 2">
    <name type="scientific">Lentisphaera araneosa HTCC2155</name>
    <dbReference type="NCBI Taxonomy" id="313628"/>
    <lineage>
        <taxon>Bacteria</taxon>
        <taxon>Pseudomonadati</taxon>
        <taxon>Lentisphaerota</taxon>
        <taxon>Lentisphaeria</taxon>
        <taxon>Lentisphaerales</taxon>
        <taxon>Lentisphaeraceae</taxon>
        <taxon>Lentisphaera</taxon>
    </lineage>
</organism>
<gene>
    <name evidence="1" type="ORF">LNTAR_17908</name>
</gene>
<protein>
    <submittedName>
        <fullName evidence="1">Uncharacterized protein</fullName>
    </submittedName>
</protein>
<accession>A6DFS0</accession>
<dbReference type="EMBL" id="ABCK01000001">
    <property type="protein sequence ID" value="EDM29650.1"/>
    <property type="molecule type" value="Genomic_DNA"/>
</dbReference>
<sequence>MILSAIKKRMEMIVTLKTFNAQEVILNTTKRMNSFFFTKKEWKKTGA</sequence>
<comment type="caution">
    <text evidence="1">The sequence shown here is derived from an EMBL/GenBank/DDBJ whole genome shotgun (WGS) entry which is preliminary data.</text>
</comment>
<dbReference type="Proteomes" id="UP000004947">
    <property type="component" value="Unassembled WGS sequence"/>
</dbReference>
<dbReference type="AlphaFoldDB" id="A6DFS0"/>
<evidence type="ECO:0000313" key="2">
    <source>
        <dbReference type="Proteomes" id="UP000004947"/>
    </source>
</evidence>
<reference evidence="1 2" key="1">
    <citation type="journal article" date="2010" name="J. Bacteriol.">
        <title>Genome sequence of Lentisphaera araneosa HTCC2155T, the type species of the order Lentisphaerales in the phylum Lentisphaerae.</title>
        <authorList>
            <person name="Thrash J.C."/>
            <person name="Cho J.C."/>
            <person name="Vergin K.L."/>
            <person name="Morris R.M."/>
            <person name="Giovannoni S.J."/>
        </authorList>
    </citation>
    <scope>NUCLEOTIDE SEQUENCE [LARGE SCALE GENOMIC DNA]</scope>
    <source>
        <strain evidence="1 2">HTCC2155</strain>
    </source>
</reference>
<name>A6DFS0_9BACT</name>
<keyword evidence="2" id="KW-1185">Reference proteome</keyword>
<proteinExistence type="predicted"/>